<dbReference type="OrthoDB" id="19261at2759"/>
<proteinExistence type="predicted"/>
<evidence type="ECO:0000313" key="3">
    <source>
        <dbReference type="EMBL" id="OEU22604.1"/>
    </source>
</evidence>
<feature type="compositionally biased region" description="Basic and acidic residues" evidence="1">
    <location>
        <begin position="14"/>
        <end position="33"/>
    </location>
</feature>
<gene>
    <name evidence="3" type="ORF">FRACYDRAFT_232763</name>
</gene>
<dbReference type="InterPro" id="IPR000727">
    <property type="entry name" value="T_SNARE_dom"/>
</dbReference>
<dbReference type="KEGG" id="fcy:FRACYDRAFT_232763"/>
<dbReference type="SUPFAM" id="SSF58038">
    <property type="entry name" value="SNARE fusion complex"/>
    <property type="match status" value="2"/>
</dbReference>
<organism evidence="3 4">
    <name type="scientific">Fragilariopsis cylindrus CCMP1102</name>
    <dbReference type="NCBI Taxonomy" id="635003"/>
    <lineage>
        <taxon>Eukaryota</taxon>
        <taxon>Sar</taxon>
        <taxon>Stramenopiles</taxon>
        <taxon>Ochrophyta</taxon>
        <taxon>Bacillariophyta</taxon>
        <taxon>Bacillariophyceae</taxon>
        <taxon>Bacillariophycidae</taxon>
        <taxon>Bacillariales</taxon>
        <taxon>Bacillariaceae</taxon>
        <taxon>Fragilariopsis</taxon>
    </lineage>
</organism>
<dbReference type="CDD" id="cd15841">
    <property type="entry name" value="SNARE_Qc"/>
    <property type="match status" value="1"/>
</dbReference>
<dbReference type="PROSITE" id="PS50192">
    <property type="entry name" value="T_SNARE"/>
    <property type="match status" value="1"/>
</dbReference>
<name>A0A1E7FWU9_9STRA</name>
<feature type="region of interest" description="Disordered" evidence="1">
    <location>
        <begin position="102"/>
        <end position="121"/>
    </location>
</feature>
<feature type="domain" description="T-SNARE coiled-coil homology" evidence="2">
    <location>
        <begin position="276"/>
        <end position="338"/>
    </location>
</feature>
<dbReference type="Gene3D" id="1.20.5.110">
    <property type="match status" value="2"/>
</dbReference>
<evidence type="ECO:0000256" key="1">
    <source>
        <dbReference type="SAM" id="MobiDB-lite"/>
    </source>
</evidence>
<feature type="compositionally biased region" description="Basic and acidic residues" evidence="1">
    <location>
        <begin position="102"/>
        <end position="113"/>
    </location>
</feature>
<dbReference type="Proteomes" id="UP000095751">
    <property type="component" value="Unassembled WGS sequence"/>
</dbReference>
<keyword evidence="4" id="KW-1185">Reference proteome</keyword>
<dbReference type="EMBL" id="KV784353">
    <property type="protein sequence ID" value="OEU22604.1"/>
    <property type="molecule type" value="Genomic_DNA"/>
</dbReference>
<dbReference type="AlphaFoldDB" id="A0A1E7FWU9"/>
<feature type="compositionally biased region" description="Polar residues" evidence="1">
    <location>
        <begin position="1"/>
        <end position="12"/>
    </location>
</feature>
<evidence type="ECO:0000313" key="4">
    <source>
        <dbReference type="Proteomes" id="UP000095751"/>
    </source>
</evidence>
<protein>
    <recommendedName>
        <fullName evidence="2">t-SNARE coiled-coil homology domain-containing protein</fullName>
    </recommendedName>
</protein>
<accession>A0A1E7FWU9</accession>
<sequence length="489" mass="55521">MSLFSEAQQQQRMAEVKNDNEMTESYNREEEYQRAQQAAVEAVMVGRETLEATIGQGEQLQNAENMADDTEYTLDKANRMLRGMTWSGFILNKLSRDVDPPEYKDDTINDTKNNKGTLGPPKVYEQVPDLYKAAAQALQNYHANLQVLEDCETNEQKETCRLICDDMHRQVNKKITEASTMIGQQRKDNNDSVNDNACKDTTNDEDLALQLQEDVSALRQRQLVLQHVQRGLMMTSGEKTDASASSINDKVKLFKNVKHNDTTVNGSSDSNTTSNDTVLIQQDQHLDTINQQLQELGSLAGNLNISLQQQSEVIDSLDSKNDTLHFKTKTVNRRTERFIQDKSWTKPRAEFVRYAWIRHQISGQYLSVAPNNDSTTLVLSNVFNERCIFGIWKRNRVLGLQNKYNRRWAGQSLLGKLTCSASTFNRREEWEVDNDWSDTTLLIVSAGWGSGGYLLLDKEGKGTQPLIGGGDISIKKQAPKWCIDEFLEK</sequence>
<dbReference type="InParanoid" id="A0A1E7FWU9"/>
<evidence type="ECO:0000259" key="2">
    <source>
        <dbReference type="PROSITE" id="PS50192"/>
    </source>
</evidence>
<reference evidence="3 4" key="1">
    <citation type="submission" date="2016-09" db="EMBL/GenBank/DDBJ databases">
        <title>Extensive genetic diversity and differential bi-allelic expression allows diatom success in the polar Southern Ocean.</title>
        <authorList>
            <consortium name="DOE Joint Genome Institute"/>
            <person name="Mock T."/>
            <person name="Otillar R.P."/>
            <person name="Strauss J."/>
            <person name="Dupont C."/>
            <person name="Frickenhaus S."/>
            <person name="Maumus F."/>
            <person name="Mcmullan M."/>
            <person name="Sanges R."/>
            <person name="Schmutz J."/>
            <person name="Toseland A."/>
            <person name="Valas R."/>
            <person name="Veluchamy A."/>
            <person name="Ward B.J."/>
            <person name="Allen A."/>
            <person name="Barry K."/>
            <person name="Falciatore A."/>
            <person name="Ferrante M."/>
            <person name="Fortunato A.E."/>
            <person name="Gloeckner G."/>
            <person name="Gruber A."/>
            <person name="Hipkin R."/>
            <person name="Janech M."/>
            <person name="Kroth P."/>
            <person name="Leese F."/>
            <person name="Lindquist E."/>
            <person name="Lyon B.R."/>
            <person name="Martin J."/>
            <person name="Mayer C."/>
            <person name="Parker M."/>
            <person name="Quesneville H."/>
            <person name="Raymond J."/>
            <person name="Uhlig C."/>
            <person name="Valentin K.U."/>
            <person name="Worden A.Z."/>
            <person name="Armbrust E.V."/>
            <person name="Bowler C."/>
            <person name="Green B."/>
            <person name="Moulton V."/>
            <person name="Van Oosterhout C."/>
            <person name="Grigoriev I."/>
        </authorList>
    </citation>
    <scope>NUCLEOTIDE SEQUENCE [LARGE SCALE GENOMIC DNA]</scope>
    <source>
        <strain evidence="3 4">CCMP1102</strain>
    </source>
</reference>
<dbReference type="SMART" id="SM00397">
    <property type="entry name" value="t_SNARE"/>
    <property type="match status" value="2"/>
</dbReference>
<feature type="region of interest" description="Disordered" evidence="1">
    <location>
        <begin position="1"/>
        <end position="33"/>
    </location>
</feature>